<comment type="caution">
    <text evidence="2">The sequence shown here is derived from an EMBL/GenBank/DDBJ whole genome shotgun (WGS) entry which is preliminary data.</text>
</comment>
<feature type="domain" description="CoA carboxyltransferase N-terminal" evidence="1">
    <location>
        <begin position="1"/>
        <end position="100"/>
    </location>
</feature>
<dbReference type="GO" id="GO:0003989">
    <property type="term" value="F:acetyl-CoA carboxylase activity"/>
    <property type="evidence" value="ECO:0007669"/>
    <property type="project" value="InterPro"/>
</dbReference>
<gene>
    <name evidence="2" type="ORF">PXEA_LOCUS15429</name>
</gene>
<dbReference type="Gene3D" id="3.90.226.10">
    <property type="entry name" value="2-enoyl-CoA Hydratase, Chain A, domain 1"/>
    <property type="match status" value="1"/>
</dbReference>
<organism evidence="2 3">
    <name type="scientific">Protopolystoma xenopodis</name>
    <dbReference type="NCBI Taxonomy" id="117903"/>
    <lineage>
        <taxon>Eukaryota</taxon>
        <taxon>Metazoa</taxon>
        <taxon>Spiralia</taxon>
        <taxon>Lophotrochozoa</taxon>
        <taxon>Platyhelminthes</taxon>
        <taxon>Monogenea</taxon>
        <taxon>Polyopisthocotylea</taxon>
        <taxon>Polystomatidea</taxon>
        <taxon>Polystomatidae</taxon>
        <taxon>Protopolystoma</taxon>
    </lineage>
</organism>
<dbReference type="PANTHER" id="PTHR45728:SF3">
    <property type="entry name" value="ACETYL-COA CARBOXYLASE"/>
    <property type="match status" value="1"/>
</dbReference>
<accession>A0A3S5FDY9</accession>
<evidence type="ECO:0000313" key="2">
    <source>
        <dbReference type="EMBL" id="VEL21989.1"/>
    </source>
</evidence>
<reference evidence="2" key="1">
    <citation type="submission" date="2018-11" db="EMBL/GenBank/DDBJ databases">
        <authorList>
            <consortium name="Pathogen Informatics"/>
        </authorList>
    </citation>
    <scope>NUCLEOTIDE SEQUENCE</scope>
</reference>
<evidence type="ECO:0000259" key="1">
    <source>
        <dbReference type="PROSITE" id="PS50980"/>
    </source>
</evidence>
<dbReference type="PROSITE" id="PS50980">
    <property type="entry name" value="COA_CT_NTER"/>
    <property type="match status" value="1"/>
</dbReference>
<dbReference type="InterPro" id="IPR049076">
    <property type="entry name" value="ACCA"/>
</dbReference>
<name>A0A3S5FDY9_9PLAT</name>
<keyword evidence="3" id="KW-1185">Reference proteome</keyword>
<dbReference type="EMBL" id="CAAALY010054112">
    <property type="protein sequence ID" value="VEL21989.1"/>
    <property type="molecule type" value="Genomic_DNA"/>
</dbReference>
<dbReference type="AlphaFoldDB" id="A0A3S5FDY9"/>
<dbReference type="InterPro" id="IPR011762">
    <property type="entry name" value="COA_CT_N"/>
</dbReference>
<dbReference type="InterPro" id="IPR034733">
    <property type="entry name" value="AcCoA_carboxyl_beta"/>
</dbReference>
<proteinExistence type="predicted"/>
<dbReference type="SUPFAM" id="SSF52096">
    <property type="entry name" value="ClpP/crotonase"/>
    <property type="match status" value="1"/>
</dbReference>
<sequence length="100" mass="11194">MVVWYMLLLTPEAPVHGRPVILISNDVTLKAGSFGPAEDLTFVRASQLARRLGIPWIYLSSNTGARIRLADELKTAFRVAWNRGDKPEKVSNICIEWDLG</sequence>
<protein>
    <recommendedName>
        <fullName evidence="1">CoA carboxyltransferase N-terminal domain-containing protein</fullName>
    </recommendedName>
</protein>
<dbReference type="GO" id="GO:0005739">
    <property type="term" value="C:mitochondrion"/>
    <property type="evidence" value="ECO:0007669"/>
    <property type="project" value="TreeGrafter"/>
</dbReference>
<evidence type="ECO:0000313" key="3">
    <source>
        <dbReference type="Proteomes" id="UP000784294"/>
    </source>
</evidence>
<dbReference type="OrthoDB" id="14612at2759"/>
<dbReference type="GO" id="GO:0006633">
    <property type="term" value="P:fatty acid biosynthetic process"/>
    <property type="evidence" value="ECO:0007669"/>
    <property type="project" value="TreeGrafter"/>
</dbReference>
<dbReference type="Pfam" id="PF01039">
    <property type="entry name" value="Carboxyl_trans"/>
    <property type="match status" value="1"/>
</dbReference>
<dbReference type="InterPro" id="IPR029045">
    <property type="entry name" value="ClpP/crotonase-like_dom_sf"/>
</dbReference>
<dbReference type="PANTHER" id="PTHR45728">
    <property type="entry name" value="ACETYL-COA CARBOXYLASE, ISOFORM A"/>
    <property type="match status" value="1"/>
</dbReference>
<dbReference type="Proteomes" id="UP000784294">
    <property type="component" value="Unassembled WGS sequence"/>
</dbReference>